<evidence type="ECO:0000313" key="2">
    <source>
        <dbReference type="EMBL" id="QVV87784.1"/>
    </source>
</evidence>
<evidence type="ECO:0000256" key="1">
    <source>
        <dbReference type="SAM" id="Phobius"/>
    </source>
</evidence>
<accession>A0A8E7AWY0</accession>
<name>A0A8E7AWY0_9EURY</name>
<feature type="transmembrane region" description="Helical" evidence="1">
    <location>
        <begin position="378"/>
        <end position="405"/>
    </location>
</feature>
<evidence type="ECO:0000313" key="3">
    <source>
        <dbReference type="Proteomes" id="UP000680656"/>
    </source>
</evidence>
<dbReference type="GeneID" id="65097630"/>
<dbReference type="EMBL" id="CP075546">
    <property type="protein sequence ID" value="QVV87784.1"/>
    <property type="molecule type" value="Genomic_DNA"/>
</dbReference>
<keyword evidence="1" id="KW-1133">Transmembrane helix</keyword>
<feature type="transmembrane region" description="Helical" evidence="1">
    <location>
        <begin position="334"/>
        <end position="358"/>
    </location>
</feature>
<protein>
    <recommendedName>
        <fullName evidence="4">Peptidase M50</fullName>
    </recommendedName>
</protein>
<evidence type="ECO:0008006" key="4">
    <source>
        <dbReference type="Google" id="ProtNLM"/>
    </source>
</evidence>
<reference evidence="2 3" key="1">
    <citation type="submission" date="2021-05" db="EMBL/GenBank/DDBJ databases">
        <title>A novel Methanospirillum isolate from a pyrite-forming mixed culture.</title>
        <authorList>
            <person name="Bunk B."/>
            <person name="Sproer C."/>
            <person name="Spring S."/>
            <person name="Pester M."/>
        </authorList>
    </citation>
    <scope>NUCLEOTIDE SEQUENCE [LARGE SCALE GENOMIC DNA]</scope>
    <source>
        <strain evidence="2 3">J.3.6.1-F.2.7.3</strain>
    </source>
</reference>
<proteinExistence type="predicted"/>
<dbReference type="KEGG" id="mrtj:KHC33_10560"/>
<organism evidence="2 3">
    <name type="scientific">Methanospirillum purgamenti</name>
    <dbReference type="NCBI Taxonomy" id="2834276"/>
    <lineage>
        <taxon>Archaea</taxon>
        <taxon>Methanobacteriati</taxon>
        <taxon>Methanobacteriota</taxon>
        <taxon>Stenosarchaea group</taxon>
        <taxon>Methanomicrobia</taxon>
        <taxon>Methanomicrobiales</taxon>
        <taxon>Methanospirillaceae</taxon>
        <taxon>Methanospirillum</taxon>
    </lineage>
</organism>
<feature type="transmembrane region" description="Helical" evidence="1">
    <location>
        <begin position="273"/>
        <end position="290"/>
    </location>
</feature>
<feature type="transmembrane region" description="Helical" evidence="1">
    <location>
        <begin position="145"/>
        <end position="163"/>
    </location>
</feature>
<sequence length="437" mass="50412">MPEEDTNYQSLLPTENIEEASFISRKGEHYWILRHPLKNIYIRLNEEEYQVWKEIKEESTQFFSIPASQILQPSESDHHNHQLLKLLQHEEFLHLGRNGDPHSGNKDLDESWLSHFWELCIPLPGMHILFDTLYSKIGWILRSRWFPRIFAILCLSGLTYFLITEPLPSYPILGGGDSQLITILSIYLILITAAVLHVFGHALACKTYGRSIGDAGLLLYYGMPCLYIDTSDIWMADRKSRIIVSLAGPAVNLLIGAVCALLVLVISDSDVSTLLWRVAFLSFAVALMNLNPLLEFDGYYALADLLEVPDLRERSFSFLRSIGSGYRYIKKEGWFFFIFGISSAIFTLAIAFIGIYFWKEHMTDLLNELGKDRWEMDHILATLAIVIVFIPFFAGMIVSSIQILLQKFRNFKKKGEIRIYKREQVHEKRILNHRISK</sequence>
<keyword evidence="1" id="KW-0812">Transmembrane</keyword>
<dbReference type="AlphaFoldDB" id="A0A8E7AWY0"/>
<gene>
    <name evidence="2" type="ORF">KHC33_10560</name>
</gene>
<keyword evidence="3" id="KW-1185">Reference proteome</keyword>
<feature type="transmembrane region" description="Helical" evidence="1">
    <location>
        <begin position="183"/>
        <end position="204"/>
    </location>
</feature>
<dbReference type="Proteomes" id="UP000680656">
    <property type="component" value="Chromosome"/>
</dbReference>
<dbReference type="RefSeq" id="WP_214418604.1">
    <property type="nucleotide sequence ID" value="NZ_CP075546.1"/>
</dbReference>
<keyword evidence="1" id="KW-0472">Membrane</keyword>
<feature type="transmembrane region" description="Helical" evidence="1">
    <location>
        <begin position="242"/>
        <end position="267"/>
    </location>
</feature>